<dbReference type="AlphaFoldDB" id="A0A0P0RI57"/>
<keyword evidence="4" id="KW-0378">Hydrolase</keyword>
<evidence type="ECO:0000259" key="3">
    <source>
        <dbReference type="Pfam" id="PF19278"/>
    </source>
</evidence>
<accession>A0A0P0RI57</accession>
<feature type="domain" description="Hydantoinase A/oxoprolinase" evidence="1">
    <location>
        <begin position="200"/>
        <end position="491"/>
    </location>
</feature>
<dbReference type="GO" id="GO:0005829">
    <property type="term" value="C:cytosol"/>
    <property type="evidence" value="ECO:0007669"/>
    <property type="project" value="TreeGrafter"/>
</dbReference>
<protein>
    <submittedName>
        <fullName evidence="4">N-methylhydantoinase A</fullName>
        <ecNumber evidence="4">3.5.2.14</ecNumber>
    </submittedName>
</protein>
<dbReference type="InterPro" id="IPR049517">
    <property type="entry name" value="ACX-like_C"/>
</dbReference>
<evidence type="ECO:0000313" key="5">
    <source>
        <dbReference type="Proteomes" id="UP000019146"/>
    </source>
</evidence>
<evidence type="ECO:0000259" key="1">
    <source>
        <dbReference type="Pfam" id="PF01968"/>
    </source>
</evidence>
<dbReference type="GO" id="GO:0017168">
    <property type="term" value="F:5-oxoprolinase (ATP-hydrolyzing) activity"/>
    <property type="evidence" value="ECO:0007669"/>
    <property type="project" value="TreeGrafter"/>
</dbReference>
<dbReference type="Pfam" id="PF01968">
    <property type="entry name" value="Hydantoinase_A"/>
    <property type="match status" value="1"/>
</dbReference>
<dbReference type="InterPro" id="IPR008040">
    <property type="entry name" value="Hydant_A_N"/>
</dbReference>
<evidence type="ECO:0000313" key="4">
    <source>
        <dbReference type="EMBL" id="ALL68415.1"/>
    </source>
</evidence>
<dbReference type="RefSeq" id="WP_035998255.1">
    <property type="nucleotide sequence ID" value="NZ_CP012747.1"/>
</dbReference>
<dbReference type="GO" id="GO:0047423">
    <property type="term" value="F:N-methylhydantoinase (ATP-hydrolyzing) activity"/>
    <property type="evidence" value="ECO:0007669"/>
    <property type="project" value="UniProtKB-EC"/>
</dbReference>
<dbReference type="InterPro" id="IPR045079">
    <property type="entry name" value="Oxoprolinase-like"/>
</dbReference>
<dbReference type="EC" id="3.5.2.14" evidence="4"/>
<dbReference type="PANTHER" id="PTHR11365">
    <property type="entry name" value="5-OXOPROLINASE RELATED"/>
    <property type="match status" value="1"/>
</dbReference>
<dbReference type="InterPro" id="IPR043129">
    <property type="entry name" value="ATPase_NBD"/>
</dbReference>
<reference evidence="4 5" key="1">
    <citation type="journal article" date="2014" name="Genome Announc.">
        <title>Draft Genome Sequence of the Haloacid-Degrading Burkholderia caribensis Strain MBA4.</title>
        <authorList>
            <person name="Pan Y."/>
            <person name="Kong K.F."/>
            <person name="Tsang J.S."/>
        </authorList>
    </citation>
    <scope>NUCLEOTIDE SEQUENCE [LARGE SCALE GENOMIC DNA]</scope>
    <source>
        <strain evidence="4 5">MBA4</strain>
    </source>
</reference>
<feature type="domain" description="Acetophenone carboxylase-like C-terminal" evidence="3">
    <location>
        <begin position="534"/>
        <end position="676"/>
    </location>
</feature>
<dbReference type="InterPro" id="IPR002821">
    <property type="entry name" value="Hydantoinase_A"/>
</dbReference>
<dbReference type="GO" id="GO:0006749">
    <property type="term" value="P:glutathione metabolic process"/>
    <property type="evidence" value="ECO:0007669"/>
    <property type="project" value="TreeGrafter"/>
</dbReference>
<dbReference type="Pfam" id="PF05378">
    <property type="entry name" value="Hydant_A_N"/>
    <property type="match status" value="1"/>
</dbReference>
<proteinExistence type="predicted"/>
<dbReference type="GeneID" id="69972130"/>
<feature type="domain" description="Hydantoinase/oxoprolinase N-terminal" evidence="2">
    <location>
        <begin position="3"/>
        <end position="177"/>
    </location>
</feature>
<dbReference type="Pfam" id="PF19278">
    <property type="entry name" value="Hydant_A_C"/>
    <property type="match status" value="1"/>
</dbReference>
<organism evidence="4 5">
    <name type="scientific">Paraburkholderia caribensis MBA4</name>
    <dbReference type="NCBI Taxonomy" id="1323664"/>
    <lineage>
        <taxon>Bacteria</taxon>
        <taxon>Pseudomonadati</taxon>
        <taxon>Pseudomonadota</taxon>
        <taxon>Betaproteobacteria</taxon>
        <taxon>Burkholderiales</taxon>
        <taxon>Burkholderiaceae</taxon>
        <taxon>Paraburkholderia</taxon>
    </lineage>
</organism>
<sequence>MIRLAVDIGGTFTDVVLDVSGTRYTAKVLTTPSDPENGFLEGAQAALARAGIDAADVQAIVHGTTLATNAIIERKGARVGLVTTDGFRDSLEIAYEHRFEQSDLYMVRPDPLVPREHRWGVEGRLAADGSELVPLDENALERVAEEMKAAGIEAVAICFLHSYANDAHERRAAAVLSHLLPGVPISVSCEVSPEIREYDRVSTTVANAYVRPQMQGYLQRLEHRLADRGFRCGLLMITSSGSMTTLQTACEFPIRLVESGPAGGAVLATNLAAELGESSVVSFDMGGTTAKICLVDDYKALQSRTFEVARAYRFLKGSGYPLRIPVIEMVEIGAGGGSLAGIDELRRITVGPESASSVPGPACYGRGGKRPAVTDADLMLGRLDPERFAGGQIRLSTDAAASALYAQIGAKLGIDERAAAAGISEIVDENMANAARVHAIEWGKNLPERTMIAFGGAAPLHAARLADKCGIRKVVIPTGAGVGSAIGFLQAPIGYHVTRSRYANLDEFDPATVNELFASMSEEAAVAIRKASPNGHIEEQRVAYMRYRGQGHEIDVVLPSRDLSIGDKALMEHLFAERYEALFGRTIPNLGVEVMTWSLAALIPVPPPVIQQPTSRGAKARPSSSRAVFDPDLMEVLDHGIHVRQELAPGMVVEGPAVIVEDETSTLVGRNFDAVILNSGYIQLERKS</sequence>
<dbReference type="Proteomes" id="UP000019146">
    <property type="component" value="Chromosome 2"/>
</dbReference>
<dbReference type="SUPFAM" id="SSF53067">
    <property type="entry name" value="Actin-like ATPase domain"/>
    <property type="match status" value="1"/>
</dbReference>
<name>A0A0P0RI57_9BURK</name>
<dbReference type="KEGG" id="bcai:K788_0000527"/>
<gene>
    <name evidence="4" type="ORF">K788_0000527</name>
</gene>
<evidence type="ECO:0000259" key="2">
    <source>
        <dbReference type="Pfam" id="PF05378"/>
    </source>
</evidence>
<dbReference type="EMBL" id="CP012747">
    <property type="protein sequence ID" value="ALL68415.1"/>
    <property type="molecule type" value="Genomic_DNA"/>
</dbReference>
<dbReference type="PANTHER" id="PTHR11365:SF23">
    <property type="entry name" value="HYPOTHETICAL 5-OXOPROLINASE (EUROFUNG)-RELATED"/>
    <property type="match status" value="1"/>
</dbReference>